<feature type="compositionally biased region" description="Basic residues" evidence="7">
    <location>
        <begin position="84"/>
        <end position="101"/>
    </location>
</feature>
<comment type="caution">
    <text evidence="8">The sequence shown here is derived from an EMBL/GenBank/DDBJ whole genome shotgun (WGS) entry which is preliminary data.</text>
</comment>
<keyword evidence="3" id="KW-0862">Zinc</keyword>
<dbReference type="PANTHER" id="PTHR33304">
    <property type="match status" value="1"/>
</dbReference>
<feature type="compositionally biased region" description="Basic and acidic residues" evidence="7">
    <location>
        <begin position="211"/>
        <end position="230"/>
    </location>
</feature>
<dbReference type="InterPro" id="IPR013083">
    <property type="entry name" value="Znf_RING/FYVE/PHD"/>
</dbReference>
<feature type="compositionally biased region" description="Low complexity" evidence="7">
    <location>
        <begin position="415"/>
        <end position="427"/>
    </location>
</feature>
<feature type="coiled-coil region" evidence="6">
    <location>
        <begin position="41"/>
        <end position="68"/>
    </location>
</feature>
<dbReference type="EMBL" id="BQKI01000071">
    <property type="protein sequence ID" value="GJN13354.1"/>
    <property type="molecule type" value="Genomic_DNA"/>
</dbReference>
<evidence type="ECO:0000256" key="7">
    <source>
        <dbReference type="SAM" id="MobiDB-lite"/>
    </source>
</evidence>
<organism evidence="8 9">
    <name type="scientific">Eleusine coracana subsp. coracana</name>
    <dbReference type="NCBI Taxonomy" id="191504"/>
    <lineage>
        <taxon>Eukaryota</taxon>
        <taxon>Viridiplantae</taxon>
        <taxon>Streptophyta</taxon>
        <taxon>Embryophyta</taxon>
        <taxon>Tracheophyta</taxon>
        <taxon>Spermatophyta</taxon>
        <taxon>Magnoliopsida</taxon>
        <taxon>Liliopsida</taxon>
        <taxon>Poales</taxon>
        <taxon>Poaceae</taxon>
        <taxon>PACMAD clade</taxon>
        <taxon>Chloridoideae</taxon>
        <taxon>Cynodonteae</taxon>
        <taxon>Eleusininae</taxon>
        <taxon>Eleusine</taxon>
    </lineage>
</organism>
<evidence type="ECO:0000256" key="2">
    <source>
        <dbReference type="ARBA" id="ARBA00022771"/>
    </source>
</evidence>
<dbReference type="SUPFAM" id="SSF57903">
    <property type="entry name" value="FYVE/PHD zinc finger"/>
    <property type="match status" value="1"/>
</dbReference>
<proteinExistence type="predicted"/>
<dbReference type="GO" id="GO:0034244">
    <property type="term" value="P:negative regulation of transcription elongation by RNA polymerase II"/>
    <property type="evidence" value="ECO:0007669"/>
    <property type="project" value="InterPro"/>
</dbReference>
<keyword evidence="5" id="KW-0804">Transcription</keyword>
<keyword evidence="9" id="KW-1185">Reference proteome</keyword>
<reference evidence="8" key="2">
    <citation type="submission" date="2021-12" db="EMBL/GenBank/DDBJ databases">
        <title>Resequencing data analysis of finger millet.</title>
        <authorList>
            <person name="Hatakeyama M."/>
            <person name="Aluri S."/>
            <person name="Balachadran M.T."/>
            <person name="Sivarajan S.R."/>
            <person name="Poveda L."/>
            <person name="Shimizu-Inatsugi R."/>
            <person name="Schlapbach R."/>
            <person name="Sreeman S.M."/>
            <person name="Shimizu K.K."/>
        </authorList>
    </citation>
    <scope>NUCLEOTIDE SEQUENCE</scope>
</reference>
<evidence type="ECO:0000313" key="8">
    <source>
        <dbReference type="EMBL" id="GJN13354.1"/>
    </source>
</evidence>
<dbReference type="InterPro" id="IPR011011">
    <property type="entry name" value="Znf_FYVE_PHD"/>
</dbReference>
<feature type="region of interest" description="Disordered" evidence="7">
    <location>
        <begin position="84"/>
        <end position="246"/>
    </location>
</feature>
<keyword evidence="6" id="KW-0175">Coiled coil</keyword>
<evidence type="ECO:0000256" key="3">
    <source>
        <dbReference type="ARBA" id="ARBA00022833"/>
    </source>
</evidence>
<evidence type="ECO:0000256" key="1">
    <source>
        <dbReference type="ARBA" id="ARBA00022723"/>
    </source>
</evidence>
<feature type="compositionally biased region" description="Polar residues" evidence="7">
    <location>
        <begin position="317"/>
        <end position="328"/>
    </location>
</feature>
<reference evidence="8" key="1">
    <citation type="journal article" date="2018" name="DNA Res.">
        <title>Multiple hybrid de novo genome assembly of finger millet, an orphan allotetraploid crop.</title>
        <authorList>
            <person name="Hatakeyama M."/>
            <person name="Aluri S."/>
            <person name="Balachadran M.T."/>
            <person name="Sivarajan S.R."/>
            <person name="Patrignani A."/>
            <person name="Gruter S."/>
            <person name="Poveda L."/>
            <person name="Shimizu-Inatsugi R."/>
            <person name="Baeten J."/>
            <person name="Francoijs K.J."/>
            <person name="Nataraja K.N."/>
            <person name="Reddy Y.A.N."/>
            <person name="Phadnis S."/>
            <person name="Ravikumar R.L."/>
            <person name="Schlapbach R."/>
            <person name="Sreeman S.M."/>
            <person name="Shimizu K.K."/>
        </authorList>
    </citation>
    <scope>NUCLEOTIDE SEQUENCE</scope>
</reference>
<feature type="compositionally biased region" description="Low complexity" evidence="7">
    <location>
        <begin position="724"/>
        <end position="738"/>
    </location>
</feature>
<feature type="compositionally biased region" description="Acidic residues" evidence="7">
    <location>
        <begin position="110"/>
        <end position="119"/>
    </location>
</feature>
<keyword evidence="4" id="KW-0805">Transcription regulation</keyword>
<gene>
    <name evidence="8" type="primary">gb00048</name>
    <name evidence="8" type="ORF">PR202_gb00048</name>
</gene>
<evidence type="ECO:0000256" key="4">
    <source>
        <dbReference type="ARBA" id="ARBA00023015"/>
    </source>
</evidence>
<dbReference type="GO" id="GO:0008270">
    <property type="term" value="F:zinc ion binding"/>
    <property type="evidence" value="ECO:0007669"/>
    <property type="project" value="UniProtKB-KW"/>
</dbReference>
<dbReference type="InterPro" id="IPR049914">
    <property type="entry name" value="PHD1-3/5-6"/>
</dbReference>
<feature type="region of interest" description="Disordered" evidence="7">
    <location>
        <begin position="666"/>
        <end position="738"/>
    </location>
</feature>
<dbReference type="AlphaFoldDB" id="A0AAV5DSW3"/>
<evidence type="ECO:0000313" key="9">
    <source>
        <dbReference type="Proteomes" id="UP001054889"/>
    </source>
</evidence>
<keyword evidence="2" id="KW-0863">Zinc-finger</keyword>
<dbReference type="Gene3D" id="3.30.40.10">
    <property type="entry name" value="Zinc/RING finger domain, C3HC4 (zinc finger)"/>
    <property type="match status" value="1"/>
</dbReference>
<feature type="compositionally biased region" description="Polar residues" evidence="7">
    <location>
        <begin position="172"/>
        <end position="181"/>
    </location>
</feature>
<name>A0AAV5DSW3_ELECO</name>
<feature type="compositionally biased region" description="Low complexity" evidence="7">
    <location>
        <begin position="331"/>
        <end position="349"/>
    </location>
</feature>
<feature type="compositionally biased region" description="Polar residues" evidence="7">
    <location>
        <begin position="199"/>
        <end position="208"/>
    </location>
</feature>
<dbReference type="Proteomes" id="UP001054889">
    <property type="component" value="Unassembled WGS sequence"/>
</dbReference>
<feature type="region of interest" description="Disordered" evidence="7">
    <location>
        <begin position="313"/>
        <end position="380"/>
    </location>
</feature>
<feature type="compositionally biased region" description="Basic and acidic residues" evidence="7">
    <location>
        <begin position="684"/>
        <end position="696"/>
    </location>
</feature>
<dbReference type="GO" id="GO:0140566">
    <property type="term" value="F:histone reader activity"/>
    <property type="evidence" value="ECO:0007669"/>
    <property type="project" value="InterPro"/>
</dbReference>
<keyword evidence="1" id="KW-0479">Metal-binding</keyword>
<evidence type="ECO:0000256" key="6">
    <source>
        <dbReference type="SAM" id="Coils"/>
    </source>
</evidence>
<sequence>MQPRLAWVDGFGAGKAGTTSPSSAAELARINSLVRKAGHTYQNILQNLKKANAMKAAAERRSSDYQNKNVSWISEIKAISNVTVRKKRGRRAPPSAKRLHGKNADKVIDSDDAVDDDISDTDKGQVGSSQSADGRTGDPDLSKTNRSGDSSDGPSSDPEEDLSANPKDIIQKATSQTTETIVENRMRSKQGKRYLKQGGVNSEPSDQNDLADMKKGTDEERSSREIKDAELSDAQLNMTSSDDKSSDEVEDVKVCDICGDVGDEDRLAVCRRCHDGAEHIYCMRVMLQEVPDSEWLCEDCETAVEFEKTKLEKSGVTVGTSKGQSSEGKISRSLEAAKSSSSDSESQSENVGCKESDIANEGNDMENKRTEADAMVTSSVKETVLEPDNIEADSRKKILLSRESSLKFDRDKGKQASQAATSVASSAPKNQAPVPRGNSELKKPLFAEGSTGILGPGAQRKIIQNSDTLHRDNKVKDGPGFRPGNNDAIDHSASTTEINHQKLNYSEQDEICGTINGNVSERDFDVNMVPDDCSMPSIYEEPDKECKTINLNDTEQLMDIDHANTVKANTGALDSIFHASGGVRKRDFEMVNGADEVDGALKHKKMKLDNVVAANSGSCKITNDGRLSSKVHPLSASSVDGTGNKPMARTDGKCVFPLDLNAVSGDHVNIPSSDDEDFSQADVQGREKETGVDRPSGKAILSSLSPKAGEMQNFGGSLPTDITGSLSLSLGFSSRKEQ</sequence>
<accession>A0AAV5DSW3</accession>
<dbReference type="PANTHER" id="PTHR33304:SF9">
    <property type="entry name" value="RING_FYVE_PHD ZINC FINGER SUPERFAMILY PROTEIN"/>
    <property type="match status" value="1"/>
</dbReference>
<feature type="region of interest" description="Disordered" evidence="7">
    <location>
        <begin position="407"/>
        <end position="442"/>
    </location>
</feature>
<evidence type="ECO:0008006" key="10">
    <source>
        <dbReference type="Google" id="ProtNLM"/>
    </source>
</evidence>
<evidence type="ECO:0000256" key="5">
    <source>
        <dbReference type="ARBA" id="ARBA00023163"/>
    </source>
</evidence>
<protein>
    <recommendedName>
        <fullName evidence="10">PHD-type domain-containing protein</fullName>
    </recommendedName>
</protein>
<feature type="compositionally biased region" description="Low complexity" evidence="7">
    <location>
        <begin position="147"/>
        <end position="156"/>
    </location>
</feature>